<accession>A0A2G9Y8M7</accession>
<dbReference type="Proteomes" id="UP000231025">
    <property type="component" value="Unassembled WGS sequence"/>
</dbReference>
<gene>
    <name evidence="1" type="ORF">COX47_01580</name>
</gene>
<evidence type="ECO:0000313" key="2">
    <source>
        <dbReference type="Proteomes" id="UP000231025"/>
    </source>
</evidence>
<proteinExistence type="predicted"/>
<dbReference type="EMBL" id="PCRE01000022">
    <property type="protein sequence ID" value="PIP15093.1"/>
    <property type="molecule type" value="Genomic_DNA"/>
</dbReference>
<protein>
    <recommendedName>
        <fullName evidence="3">DUF3800 domain-containing protein</fullName>
    </recommendedName>
</protein>
<dbReference type="AlphaFoldDB" id="A0A2G9Y8M7"/>
<organism evidence="1 2">
    <name type="scientific">Candidatus Roizmanbacteria bacterium CG23_combo_of_CG06-09_8_20_14_all_35_49</name>
    <dbReference type="NCBI Taxonomy" id="1974863"/>
    <lineage>
        <taxon>Bacteria</taxon>
        <taxon>Candidatus Roizmaniibacteriota</taxon>
    </lineage>
</organism>
<dbReference type="InterPro" id="IPR024524">
    <property type="entry name" value="DUF3800"/>
</dbReference>
<sequence>MLVFIDDAGDPGFKVEKGSSKIFVIAMVIFKDNLEAEKTSLAIKELRRKLKMSDLSEFKFNKSSKKFRQIFIETVKKYDFKIRAIAVDKKNIYSQRLKTHKENFYNYVIMQIIKNSKSIKNAKLKFDKRGEIEIRNQLRVYLSRELDNKKNNVFNDLKFVDSRQNTLIQLADMVAGSIFSFYTGKDKSYLEELKKFKKVEDVWTFK</sequence>
<evidence type="ECO:0008006" key="3">
    <source>
        <dbReference type="Google" id="ProtNLM"/>
    </source>
</evidence>
<comment type="caution">
    <text evidence="1">The sequence shown here is derived from an EMBL/GenBank/DDBJ whole genome shotgun (WGS) entry which is preliminary data.</text>
</comment>
<evidence type="ECO:0000313" key="1">
    <source>
        <dbReference type="EMBL" id="PIP15093.1"/>
    </source>
</evidence>
<dbReference type="Pfam" id="PF12686">
    <property type="entry name" value="DUF3800"/>
    <property type="match status" value="1"/>
</dbReference>
<reference evidence="1 2" key="1">
    <citation type="submission" date="2017-09" db="EMBL/GenBank/DDBJ databases">
        <title>Depth-based differentiation of microbial function through sediment-hosted aquifers and enrichment of novel symbionts in the deep terrestrial subsurface.</title>
        <authorList>
            <person name="Probst A.J."/>
            <person name="Ladd B."/>
            <person name="Jarett J.K."/>
            <person name="Geller-Mcgrath D.E."/>
            <person name="Sieber C.M."/>
            <person name="Emerson J.B."/>
            <person name="Anantharaman K."/>
            <person name="Thomas B.C."/>
            <person name="Malmstrom R."/>
            <person name="Stieglmeier M."/>
            <person name="Klingl A."/>
            <person name="Woyke T."/>
            <person name="Ryan C.M."/>
            <person name="Banfield J.F."/>
        </authorList>
    </citation>
    <scope>NUCLEOTIDE SEQUENCE [LARGE SCALE GENOMIC DNA]</scope>
    <source>
        <strain evidence="1">CG23_combo_of_CG06-09_8_20_14_all_35_49</strain>
    </source>
</reference>
<name>A0A2G9Y8M7_9BACT</name>